<keyword evidence="1" id="KW-0472">Membrane</keyword>
<proteinExistence type="predicted"/>
<feature type="transmembrane region" description="Helical" evidence="1">
    <location>
        <begin position="139"/>
        <end position="160"/>
    </location>
</feature>
<gene>
    <name evidence="2" type="ORF">M6B22_15915</name>
</gene>
<keyword evidence="1" id="KW-0812">Transmembrane</keyword>
<dbReference type="Proteomes" id="UP001164693">
    <property type="component" value="Chromosome"/>
</dbReference>
<name>A0ABY7JUJ7_9ACTN</name>
<dbReference type="InterPro" id="IPR045691">
    <property type="entry name" value="DUF6056"/>
</dbReference>
<feature type="transmembrane region" description="Helical" evidence="1">
    <location>
        <begin position="365"/>
        <end position="385"/>
    </location>
</feature>
<accession>A0ABY7JUJ7</accession>
<feature type="transmembrane region" description="Helical" evidence="1">
    <location>
        <begin position="83"/>
        <end position="107"/>
    </location>
</feature>
<feature type="transmembrane region" description="Helical" evidence="1">
    <location>
        <begin position="423"/>
        <end position="445"/>
    </location>
</feature>
<feature type="transmembrane region" description="Helical" evidence="1">
    <location>
        <begin position="338"/>
        <end position="359"/>
    </location>
</feature>
<organism evidence="2 3">
    <name type="scientific">Jatrophihabitans cynanchi</name>
    <dbReference type="NCBI Taxonomy" id="2944128"/>
    <lineage>
        <taxon>Bacteria</taxon>
        <taxon>Bacillati</taxon>
        <taxon>Actinomycetota</taxon>
        <taxon>Actinomycetes</taxon>
        <taxon>Jatrophihabitantales</taxon>
        <taxon>Jatrophihabitantaceae</taxon>
        <taxon>Jatrophihabitans</taxon>
    </lineage>
</organism>
<feature type="transmembrane region" description="Helical" evidence="1">
    <location>
        <begin position="305"/>
        <end position="326"/>
    </location>
</feature>
<dbReference type="RefSeq" id="WP_269442539.1">
    <property type="nucleotide sequence ID" value="NZ_CP097463.1"/>
</dbReference>
<feature type="transmembrane region" description="Helical" evidence="1">
    <location>
        <begin position="116"/>
        <end position="133"/>
    </location>
</feature>
<feature type="transmembrane region" description="Helical" evidence="1">
    <location>
        <begin position="172"/>
        <end position="190"/>
    </location>
</feature>
<feature type="transmembrane region" description="Helical" evidence="1">
    <location>
        <begin position="27"/>
        <end position="46"/>
    </location>
</feature>
<dbReference type="EMBL" id="CP097463">
    <property type="protein sequence ID" value="WAX56013.1"/>
    <property type="molecule type" value="Genomic_DNA"/>
</dbReference>
<protein>
    <submittedName>
        <fullName evidence="2">DUF6056 family protein</fullName>
    </submittedName>
</protein>
<evidence type="ECO:0000313" key="3">
    <source>
        <dbReference type="Proteomes" id="UP001164693"/>
    </source>
</evidence>
<sequence>MTARSAGQLKAPRSNPRATNLPWVPRWEAGLLATWFIVFAILAEFFPRTGDDWAWGTHEGTDRLSHFFSGINGRYGGDLTVLILVRAGLFAPLVVSAIVCATLFLVLQVSDNRSPLGYGLVGLLFLTMPLGTWRESVVWLSGFTNYAFAALAFLGLFALAKGEWSGRLRRPGAGRLALVALAGFVGQLFMENVTLSICVMGVGLSLLFRRVHGRWGPYVLTWTAAGFVGAAVMFSNSAYRTVARGGPAYQKTQVLSGKNGLHDLAVKLFDYISTHAVVLNVVLNATLVVLVVLLVIASGRFRTGAGQVIIVLSFAFLLLSWGLWLAERHRHLGTRTRSLAMLATLLLLAMLVLTALTLIRSRERRWSMGVAVASSVVLIGPLLFVNPIGPRCFYPTYLLLLVAVSVVAREVRERLSVVGRPEFSVPLHLASAAIVVLMFVVYVTISHALDRRLDHIHQAVDAGRDHVQISPLPYPYYVHNGDPFFSVLYERFKAYYGLPSDLVVQLVPNPWLRVPGKPPPLPAP</sequence>
<feature type="transmembrane region" description="Helical" evidence="1">
    <location>
        <begin position="277"/>
        <end position="299"/>
    </location>
</feature>
<keyword evidence="1" id="KW-1133">Transmembrane helix</keyword>
<feature type="transmembrane region" description="Helical" evidence="1">
    <location>
        <begin position="215"/>
        <end position="234"/>
    </location>
</feature>
<evidence type="ECO:0000313" key="2">
    <source>
        <dbReference type="EMBL" id="WAX56013.1"/>
    </source>
</evidence>
<keyword evidence="3" id="KW-1185">Reference proteome</keyword>
<reference evidence="2" key="1">
    <citation type="submission" date="2022-05" db="EMBL/GenBank/DDBJ databases">
        <title>Jatrophihabitans sp. SB3-54 whole genome sequence.</title>
        <authorList>
            <person name="Suh M.K."/>
            <person name="Eom M.K."/>
            <person name="Kim J.S."/>
            <person name="Kim H.S."/>
            <person name="Do H.E."/>
            <person name="Shin Y.K."/>
            <person name="Lee J.-S."/>
        </authorList>
    </citation>
    <scope>NUCLEOTIDE SEQUENCE</scope>
    <source>
        <strain evidence="2">SB3-54</strain>
    </source>
</reference>
<dbReference type="Pfam" id="PF19528">
    <property type="entry name" value="DUF6056"/>
    <property type="match status" value="1"/>
</dbReference>
<evidence type="ECO:0000256" key="1">
    <source>
        <dbReference type="SAM" id="Phobius"/>
    </source>
</evidence>